<name>A0A6L6IT61_9RHOB</name>
<dbReference type="SUPFAM" id="SSF50475">
    <property type="entry name" value="FMN-binding split barrel"/>
    <property type="match status" value="1"/>
</dbReference>
<accession>A0A6L6IT61</accession>
<comment type="caution">
    <text evidence="3">The sequence shown here is derived from an EMBL/GenBank/DDBJ whole genome shotgun (WGS) entry which is preliminary data.</text>
</comment>
<feature type="region of interest" description="Disordered" evidence="1">
    <location>
        <begin position="155"/>
        <end position="176"/>
    </location>
</feature>
<proteinExistence type="predicted"/>
<gene>
    <name evidence="3" type="ORF">GL284_05005</name>
</gene>
<evidence type="ECO:0000313" key="4">
    <source>
        <dbReference type="Proteomes" id="UP000478740"/>
    </source>
</evidence>
<feature type="domain" description="Pyridoxamine 5'-phosphate oxidase N-terminal" evidence="2">
    <location>
        <begin position="16"/>
        <end position="137"/>
    </location>
</feature>
<evidence type="ECO:0000313" key="3">
    <source>
        <dbReference type="EMBL" id="MTH63626.1"/>
    </source>
</evidence>
<dbReference type="InterPro" id="IPR012349">
    <property type="entry name" value="Split_barrel_FMN-bd"/>
</dbReference>
<organism evidence="3 4">
    <name type="scientific">Paracoccus shanxieyensis</name>
    <dbReference type="NCBI Taxonomy" id="2675752"/>
    <lineage>
        <taxon>Bacteria</taxon>
        <taxon>Pseudomonadati</taxon>
        <taxon>Pseudomonadota</taxon>
        <taxon>Alphaproteobacteria</taxon>
        <taxon>Rhodobacterales</taxon>
        <taxon>Paracoccaceae</taxon>
        <taxon>Paracoccus</taxon>
    </lineage>
</organism>
<dbReference type="Proteomes" id="UP000478740">
    <property type="component" value="Unassembled WGS sequence"/>
</dbReference>
<evidence type="ECO:0000256" key="1">
    <source>
        <dbReference type="SAM" id="MobiDB-lite"/>
    </source>
</evidence>
<sequence>MTDPIRPTDDQARDLARRLLARMRHAALGSLDPESGTPLVTRIALQCDPDGVPLALLSSIAAHSRALQADPRVGLLVTDDAARKGDAMTHARLSLLALARPAPPDPDRRARWLARDPKAKVYIDLPDFRFWRLEPQSGLLNGGFGRAFRLSAADMQRPPEAEASGGPIASRARNLP</sequence>
<reference evidence="3 4" key="1">
    <citation type="submission" date="2019-11" db="EMBL/GenBank/DDBJ databases">
        <authorList>
            <person name="Dong K."/>
        </authorList>
    </citation>
    <scope>NUCLEOTIDE SEQUENCE [LARGE SCALE GENOMIC DNA]</scope>
    <source>
        <strain evidence="3 4">DK608</strain>
    </source>
</reference>
<evidence type="ECO:0000259" key="2">
    <source>
        <dbReference type="Pfam" id="PF01243"/>
    </source>
</evidence>
<dbReference type="EMBL" id="WMII01000003">
    <property type="protein sequence ID" value="MTH63626.1"/>
    <property type="molecule type" value="Genomic_DNA"/>
</dbReference>
<dbReference type="InterPro" id="IPR011576">
    <property type="entry name" value="Pyridox_Oxase_N"/>
</dbReference>
<dbReference type="AlphaFoldDB" id="A0A6L6IT61"/>
<dbReference type="RefSeq" id="WP_155043538.1">
    <property type="nucleotide sequence ID" value="NZ_WMIH01000002.1"/>
</dbReference>
<dbReference type="Pfam" id="PF01243">
    <property type="entry name" value="PNPOx_N"/>
    <property type="match status" value="1"/>
</dbReference>
<dbReference type="Gene3D" id="2.30.110.10">
    <property type="entry name" value="Electron Transport, Fmn-binding Protein, Chain A"/>
    <property type="match status" value="1"/>
</dbReference>
<keyword evidence="4" id="KW-1185">Reference proteome</keyword>
<protein>
    <submittedName>
        <fullName evidence="3">Pyridoxamine 5-phosphate oxidase</fullName>
    </submittedName>
</protein>